<dbReference type="Proteomes" id="UP000807469">
    <property type="component" value="Unassembled WGS sequence"/>
</dbReference>
<keyword evidence="1" id="KW-0677">Repeat</keyword>
<dbReference type="Gene3D" id="3.40.50.300">
    <property type="entry name" value="P-loop containing nucleotide triphosphate hydrolases"/>
    <property type="match status" value="1"/>
</dbReference>
<dbReference type="InterPro" id="IPR007111">
    <property type="entry name" value="NACHT_NTPase"/>
</dbReference>
<evidence type="ECO:0000256" key="1">
    <source>
        <dbReference type="ARBA" id="ARBA00022737"/>
    </source>
</evidence>
<dbReference type="InterPro" id="IPR056884">
    <property type="entry name" value="NPHP3-like_N"/>
</dbReference>
<keyword evidence="4" id="KW-1185">Reference proteome</keyword>
<accession>A0A9P5Z8R5</accession>
<dbReference type="PANTHER" id="PTHR10039">
    <property type="entry name" value="AMELOGENIN"/>
    <property type="match status" value="1"/>
</dbReference>
<protein>
    <recommendedName>
        <fullName evidence="2">NACHT domain-containing protein</fullName>
    </recommendedName>
</protein>
<evidence type="ECO:0000259" key="2">
    <source>
        <dbReference type="PROSITE" id="PS50837"/>
    </source>
</evidence>
<sequence length="665" mass="74828">MSTHHQSLDIPPTSVSSSSSRLFSNASNIAITGGQFTTVEPNMHGHSSDLQRYGLELLLKNISHGALYDAAERGDPPRCHPGTRTAVLQQIMEWIKAPEHLRKVVIWLYGPAGCGKTSIAQTIAEMFAKEGLLGASFFFGRAIVGRNDLSQFAATLAYQLMQPSPEIKEILLRTIEDDPLIFSRSLEVQMQLLVVEPLKSIQLPVSSPPRVILIDGVDECGPDGEAQTRLLNVLGVAAASLQHIPIIFLITSRPEAPVRFKFNTEPLQDLAQSIILNDYYRPDDDIRLYLKENFANNTFHQQYIKFPSEWPSDDAIEQLVAKSSGQFIVAATVVKFVNSPRHNPVDRLSAILGMTGGGSENPFATLDAMYSIILSEVHDIQRVLQVMTLLILGTNYSDILTTGVISHLLHCNILEVLIDMHSLLLVPPTHDSESVLLIHHLQLCDFLMDQSRSRQYFIDVNKGHTFLCQCWLDVILQLPLPKSPLNLQMCIQQFAFHCEESSNANIANQLETFSLLTASEKIDNPKDLYGDQWGIFFKIAEKHGGPDVLLRFEDELYMFFISRLHAYTPSLQPLIPALFCLPNRQELVVLLIRLDAVEFDGLRSSLLMLYDSHAQEGLEKEDSQYFFHNLFMQRQSSARNSEIDLQKSYEALAKVFIERLWSTLQ</sequence>
<dbReference type="EMBL" id="MU155160">
    <property type="protein sequence ID" value="KAF9482891.1"/>
    <property type="molecule type" value="Genomic_DNA"/>
</dbReference>
<comment type="caution">
    <text evidence="3">The sequence shown here is derived from an EMBL/GenBank/DDBJ whole genome shotgun (WGS) entry which is preliminary data.</text>
</comment>
<dbReference type="PROSITE" id="PS50837">
    <property type="entry name" value="NACHT"/>
    <property type="match status" value="1"/>
</dbReference>
<dbReference type="PANTHER" id="PTHR10039:SF14">
    <property type="entry name" value="NACHT DOMAIN-CONTAINING PROTEIN"/>
    <property type="match status" value="1"/>
</dbReference>
<dbReference type="SUPFAM" id="SSF52540">
    <property type="entry name" value="P-loop containing nucleoside triphosphate hydrolases"/>
    <property type="match status" value="1"/>
</dbReference>
<evidence type="ECO:0000313" key="4">
    <source>
        <dbReference type="Proteomes" id="UP000807469"/>
    </source>
</evidence>
<name>A0A9P5Z8R5_9AGAR</name>
<dbReference type="InterPro" id="IPR027417">
    <property type="entry name" value="P-loop_NTPase"/>
</dbReference>
<reference evidence="3" key="1">
    <citation type="submission" date="2020-11" db="EMBL/GenBank/DDBJ databases">
        <authorList>
            <consortium name="DOE Joint Genome Institute"/>
            <person name="Ahrendt S."/>
            <person name="Riley R."/>
            <person name="Andreopoulos W."/>
            <person name="Labutti K."/>
            <person name="Pangilinan J."/>
            <person name="Ruiz-Duenas F.J."/>
            <person name="Barrasa J.M."/>
            <person name="Sanchez-Garcia M."/>
            <person name="Camarero S."/>
            <person name="Miyauchi S."/>
            <person name="Serrano A."/>
            <person name="Linde D."/>
            <person name="Babiker R."/>
            <person name="Drula E."/>
            <person name="Ayuso-Fernandez I."/>
            <person name="Pacheco R."/>
            <person name="Padilla G."/>
            <person name="Ferreira P."/>
            <person name="Barriuso J."/>
            <person name="Kellner H."/>
            <person name="Castanera R."/>
            <person name="Alfaro M."/>
            <person name="Ramirez L."/>
            <person name="Pisabarro A.G."/>
            <person name="Kuo A."/>
            <person name="Tritt A."/>
            <person name="Lipzen A."/>
            <person name="He G."/>
            <person name="Yan M."/>
            <person name="Ng V."/>
            <person name="Cullen D."/>
            <person name="Martin F."/>
            <person name="Rosso M.-N."/>
            <person name="Henrissat B."/>
            <person name="Hibbett D."/>
            <person name="Martinez A.T."/>
            <person name="Grigoriev I.V."/>
        </authorList>
    </citation>
    <scope>NUCLEOTIDE SEQUENCE</scope>
    <source>
        <strain evidence="3">CIRM-BRFM 674</strain>
    </source>
</reference>
<proteinExistence type="predicted"/>
<dbReference type="Pfam" id="PF24883">
    <property type="entry name" value="NPHP3_N"/>
    <property type="match status" value="1"/>
</dbReference>
<dbReference type="OrthoDB" id="4760524at2759"/>
<feature type="domain" description="NACHT" evidence="2">
    <location>
        <begin position="104"/>
        <end position="256"/>
    </location>
</feature>
<dbReference type="AlphaFoldDB" id="A0A9P5Z8R5"/>
<organism evidence="3 4">
    <name type="scientific">Pholiota conissans</name>
    <dbReference type="NCBI Taxonomy" id="109636"/>
    <lineage>
        <taxon>Eukaryota</taxon>
        <taxon>Fungi</taxon>
        <taxon>Dikarya</taxon>
        <taxon>Basidiomycota</taxon>
        <taxon>Agaricomycotina</taxon>
        <taxon>Agaricomycetes</taxon>
        <taxon>Agaricomycetidae</taxon>
        <taxon>Agaricales</taxon>
        <taxon>Agaricineae</taxon>
        <taxon>Strophariaceae</taxon>
        <taxon>Pholiota</taxon>
    </lineage>
</organism>
<gene>
    <name evidence="3" type="ORF">BDN70DRAFT_380860</name>
</gene>
<evidence type="ECO:0000313" key="3">
    <source>
        <dbReference type="EMBL" id="KAF9482891.1"/>
    </source>
</evidence>